<keyword evidence="15" id="KW-1185">Reference proteome</keyword>
<dbReference type="GO" id="GO:0003954">
    <property type="term" value="F:NADH dehydrogenase activity"/>
    <property type="evidence" value="ECO:0007669"/>
    <property type="project" value="TreeGrafter"/>
</dbReference>
<dbReference type="Gene3D" id="2.20.25.90">
    <property type="entry name" value="ADC-like domains"/>
    <property type="match status" value="1"/>
</dbReference>
<keyword evidence="3" id="KW-0004">4Fe-4S</keyword>
<dbReference type="RefSeq" id="WP_051657281.1">
    <property type="nucleotide sequence ID" value="NZ_FTNE01000001.1"/>
</dbReference>
<dbReference type="Proteomes" id="UP000186308">
    <property type="component" value="Unassembled WGS sequence"/>
</dbReference>
<keyword evidence="6" id="KW-0479">Metal-binding</keyword>
<keyword evidence="9" id="KW-0830">Ubiquinone</keyword>
<dbReference type="CDD" id="cd00207">
    <property type="entry name" value="fer2"/>
    <property type="match status" value="1"/>
</dbReference>
<dbReference type="GO" id="GO:0008137">
    <property type="term" value="F:NADH dehydrogenase (ubiquinone) activity"/>
    <property type="evidence" value="ECO:0007669"/>
    <property type="project" value="InterPro"/>
</dbReference>
<evidence type="ECO:0000256" key="5">
    <source>
        <dbReference type="ARBA" id="ARBA00022719"/>
    </source>
</evidence>
<evidence type="ECO:0000256" key="2">
    <source>
        <dbReference type="ARBA" id="ARBA00005404"/>
    </source>
</evidence>
<dbReference type="GO" id="GO:0046872">
    <property type="term" value="F:metal ion binding"/>
    <property type="evidence" value="ECO:0007669"/>
    <property type="project" value="UniProtKB-KW"/>
</dbReference>
<dbReference type="Pfam" id="PF04879">
    <property type="entry name" value="Molybdop_Fe4S4"/>
    <property type="match status" value="1"/>
</dbReference>
<dbReference type="EMBL" id="FTNE01000001">
    <property type="protein sequence ID" value="SIQ05511.1"/>
    <property type="molecule type" value="Genomic_DNA"/>
</dbReference>
<dbReference type="PROSITE" id="PS51669">
    <property type="entry name" value="4FE4S_MOW_BIS_MGD"/>
    <property type="match status" value="1"/>
</dbReference>
<comment type="caution">
    <text evidence="14">The sequence shown here is derived from an EMBL/GenBank/DDBJ whole genome shotgun (WGS) entry which is preliminary data.</text>
</comment>
<dbReference type="PROSITE" id="PS00642">
    <property type="entry name" value="COMPLEX1_75K_2"/>
    <property type="match status" value="1"/>
</dbReference>
<keyword evidence="8" id="KW-0411">Iron-sulfur</keyword>
<evidence type="ECO:0000256" key="8">
    <source>
        <dbReference type="ARBA" id="ARBA00023014"/>
    </source>
</evidence>
<evidence type="ECO:0000256" key="9">
    <source>
        <dbReference type="ARBA" id="ARBA00023075"/>
    </source>
</evidence>
<dbReference type="PANTHER" id="PTHR43105:SF10">
    <property type="entry name" value="NADH-QUINONE OXIDOREDUCTASE SUBUNIT G"/>
    <property type="match status" value="1"/>
</dbReference>
<sequence length="885" mass="94002">MDLNHLHLDVDRTIITAQPGQNVLEACLSAKLDLPYFCWHPALGAVGACRQCAVKLFNGPEDHTGTIVMACMTPVTPGMRLSITDPATAQFRDRVIEFVLTNHPHDCPVCEVGGECHLQDMTALVKHTERRYRFTKRTHLNQDLGPFIRHEMNRCIGCYRCVRFYRDYAGGDDFGVFGANRNIYFGRATPSTLDSEFAGNLVEVCPTGVFVDKPFATRFRRKWDMRATPSICPHCAVGCNITVQEREGEFRRVVNRYNAALNGYFLCDRGRFGVDFIRSPARRRTSAQRDAQGTETPLDIAAATAALAEPLQTNNVIGIGSPRASLEANAALRLLVGPAHFYAGVSDHDADIIATAITILRDAAVPIATPADAAQADAVLILGEDPSDIAPILALSLRQSAQRATSEALAIRQIPVWNDSAARRSAAGSPTPLIIATPMSTRLDDCATACLRPAPTALLTLAATIKAQLEHPSAADPTAIAAILCCASAPVIVVGGDSALMRAAANIVTTLRRIGIAARLSILLPEANSLGLGLFGAPPLSAALAAIQTGSAPHVIVLENDLHRRSETGPLEHAFSHIASLSVLDCIETPTTATADLAIAVGSFADANGTIVNQEGRAQRSFKAIFGADDPAPSWHILRNAGIAAGRLEATAWAGHRDLIEAMAANLPDLAACRILWPHTYEGDMQRPPTLPHRYSGRTAVNAASHVREPQPFANPDSPLGPTMEGTMPRTGLMPHVWSPGWNSVQANLKFPSAAEPGVMLFPASTRIPAELPLPHPPSPTPGILALPIRRVFGSEELSNLAPAVASRVGSPILRLNPADAATRGLSAGTMVDCTIGTTTVRRSIALDPTMAAGVAGLTIGVQGEANPPLPGSLTITASHPGEPS</sequence>
<dbReference type="InterPro" id="IPR050123">
    <property type="entry name" value="Prok_molybdopt-oxidoreductase"/>
</dbReference>
<dbReference type="GO" id="GO:0042773">
    <property type="term" value="P:ATP synthesis coupled electron transport"/>
    <property type="evidence" value="ECO:0007669"/>
    <property type="project" value="InterPro"/>
</dbReference>
<dbReference type="PANTHER" id="PTHR43105">
    <property type="entry name" value="RESPIRATORY NITRATE REDUCTASE"/>
    <property type="match status" value="1"/>
</dbReference>
<evidence type="ECO:0000256" key="10">
    <source>
        <dbReference type="ARBA" id="ARBA00047712"/>
    </source>
</evidence>
<dbReference type="PROSITE" id="PS00641">
    <property type="entry name" value="COMPLEX1_75K_1"/>
    <property type="match status" value="1"/>
</dbReference>
<dbReference type="SUPFAM" id="SSF50692">
    <property type="entry name" value="ADC-like"/>
    <property type="match status" value="1"/>
</dbReference>
<dbReference type="Pfam" id="PF10588">
    <property type="entry name" value="NADH-G_4Fe-4S_3"/>
    <property type="match status" value="1"/>
</dbReference>
<dbReference type="Gene3D" id="3.40.50.740">
    <property type="match status" value="1"/>
</dbReference>
<dbReference type="PROSITE" id="PS51085">
    <property type="entry name" value="2FE2S_FER_2"/>
    <property type="match status" value="1"/>
</dbReference>
<dbReference type="SMART" id="SM00926">
    <property type="entry name" value="Molybdop_Fe4S4"/>
    <property type="match status" value="1"/>
</dbReference>
<keyword evidence="4" id="KW-0001">2Fe-2S</keyword>
<keyword evidence="7" id="KW-0408">Iron</keyword>
<dbReference type="InterPro" id="IPR036010">
    <property type="entry name" value="2Fe-2S_ferredoxin-like_sf"/>
</dbReference>
<dbReference type="InterPro" id="IPR001041">
    <property type="entry name" value="2Fe-2S_ferredoxin-type"/>
</dbReference>
<dbReference type="GO" id="GO:0051537">
    <property type="term" value="F:2 iron, 2 sulfur cluster binding"/>
    <property type="evidence" value="ECO:0007669"/>
    <property type="project" value="UniProtKB-KW"/>
</dbReference>
<evidence type="ECO:0000256" key="7">
    <source>
        <dbReference type="ARBA" id="ARBA00023004"/>
    </source>
</evidence>
<accession>A0A8G2CHF4</accession>
<dbReference type="Gene3D" id="3.10.20.740">
    <property type="match status" value="1"/>
</dbReference>
<dbReference type="PROSITE" id="PS51839">
    <property type="entry name" value="4FE4S_HC3"/>
    <property type="match status" value="1"/>
</dbReference>
<dbReference type="InterPro" id="IPR006963">
    <property type="entry name" value="Mopterin_OxRdtase_4Fe-4S_dom"/>
</dbReference>
<feature type="domain" description="4Fe-4S His(Cys)3-ligated-type" evidence="13">
    <location>
        <begin position="87"/>
        <end position="126"/>
    </location>
</feature>
<comment type="catalytic activity">
    <reaction evidence="10">
        <text>a quinone + NADH + 5 H(+)(in) = a quinol + NAD(+) + 4 H(+)(out)</text>
        <dbReference type="Rhea" id="RHEA:57888"/>
        <dbReference type="ChEBI" id="CHEBI:15378"/>
        <dbReference type="ChEBI" id="CHEBI:24646"/>
        <dbReference type="ChEBI" id="CHEBI:57540"/>
        <dbReference type="ChEBI" id="CHEBI:57945"/>
        <dbReference type="ChEBI" id="CHEBI:132124"/>
    </reaction>
</comment>
<dbReference type="PROSITE" id="PS00551">
    <property type="entry name" value="MOLYBDOPTERIN_PROK_1"/>
    <property type="match status" value="1"/>
</dbReference>
<dbReference type="SUPFAM" id="SSF54862">
    <property type="entry name" value="4Fe-4S ferredoxins"/>
    <property type="match status" value="1"/>
</dbReference>
<dbReference type="SUPFAM" id="SSF54292">
    <property type="entry name" value="2Fe-2S ferredoxin-like"/>
    <property type="match status" value="1"/>
</dbReference>
<evidence type="ECO:0000313" key="15">
    <source>
        <dbReference type="Proteomes" id="UP000186308"/>
    </source>
</evidence>
<dbReference type="InterPro" id="IPR019574">
    <property type="entry name" value="NADH_UbQ_OxRdtase_Gsu_4Fe4S-bd"/>
</dbReference>
<evidence type="ECO:0000259" key="11">
    <source>
        <dbReference type="PROSITE" id="PS51085"/>
    </source>
</evidence>
<feature type="domain" description="4Fe-4S Mo/W bis-MGD-type" evidence="12">
    <location>
        <begin position="225"/>
        <end position="281"/>
    </location>
</feature>
<comment type="cofactor">
    <cofactor evidence="1">
        <name>[4Fe-4S] cluster</name>
        <dbReference type="ChEBI" id="CHEBI:49883"/>
    </cofactor>
</comment>
<dbReference type="PROSITE" id="PS00643">
    <property type="entry name" value="COMPLEX1_75K_3"/>
    <property type="match status" value="1"/>
</dbReference>
<evidence type="ECO:0000259" key="12">
    <source>
        <dbReference type="PROSITE" id="PS51669"/>
    </source>
</evidence>
<evidence type="ECO:0000256" key="6">
    <source>
        <dbReference type="ARBA" id="ARBA00022723"/>
    </source>
</evidence>
<evidence type="ECO:0000256" key="3">
    <source>
        <dbReference type="ARBA" id="ARBA00022485"/>
    </source>
</evidence>
<evidence type="ECO:0000259" key="13">
    <source>
        <dbReference type="PROSITE" id="PS51839"/>
    </source>
</evidence>
<dbReference type="Pfam" id="PF13510">
    <property type="entry name" value="Fer2_4"/>
    <property type="match status" value="1"/>
</dbReference>
<dbReference type="AlphaFoldDB" id="A0A8G2CHF4"/>
<name>A0A8G2CHF4_ACIRU</name>
<dbReference type="SUPFAM" id="SSF53706">
    <property type="entry name" value="Formate dehydrogenase/DMSO reductase, domains 1-3"/>
    <property type="match status" value="1"/>
</dbReference>
<dbReference type="SMART" id="SM00929">
    <property type="entry name" value="NADH-G_4Fe-4S_3"/>
    <property type="match status" value="1"/>
</dbReference>
<dbReference type="InterPro" id="IPR009010">
    <property type="entry name" value="Asp_de-COase-like_dom_sf"/>
</dbReference>
<dbReference type="InterPro" id="IPR027467">
    <property type="entry name" value="MopterinOxRdtase_cofactor_BS"/>
</dbReference>
<dbReference type="InterPro" id="IPR010228">
    <property type="entry name" value="NADH_UbQ_OxRdtase_Gsu"/>
</dbReference>
<keyword evidence="5" id="KW-0874">Quinone</keyword>
<comment type="similarity">
    <text evidence="2">Belongs to the complex I 75 kDa subunit family.</text>
</comment>
<dbReference type="GO" id="GO:0051539">
    <property type="term" value="F:4 iron, 4 sulfur cluster binding"/>
    <property type="evidence" value="ECO:0007669"/>
    <property type="project" value="UniProtKB-KW"/>
</dbReference>
<evidence type="ECO:0000256" key="1">
    <source>
        <dbReference type="ARBA" id="ARBA00001966"/>
    </source>
</evidence>
<dbReference type="GO" id="GO:0048038">
    <property type="term" value="F:quinone binding"/>
    <property type="evidence" value="ECO:0007669"/>
    <property type="project" value="UniProtKB-KW"/>
</dbReference>
<dbReference type="OrthoDB" id="9816402at2"/>
<dbReference type="NCBIfam" id="TIGR01973">
    <property type="entry name" value="NuoG"/>
    <property type="match status" value="1"/>
</dbReference>
<reference evidence="14 15" key="1">
    <citation type="submission" date="2017-01" db="EMBL/GenBank/DDBJ databases">
        <authorList>
            <person name="Varghese N."/>
            <person name="Submissions S."/>
        </authorList>
    </citation>
    <scope>NUCLEOTIDE SEQUENCE [LARGE SCALE GENOMIC DNA]</scope>
    <source>
        <strain evidence="14 15">ATCC 35905</strain>
    </source>
</reference>
<gene>
    <name evidence="14" type="ORF">SAMN05421828_10199</name>
</gene>
<feature type="domain" description="2Fe-2S ferredoxin-type" evidence="11">
    <location>
        <begin position="4"/>
        <end position="87"/>
    </location>
</feature>
<dbReference type="Pfam" id="PF22117">
    <property type="entry name" value="Fer4_Nqo3"/>
    <property type="match status" value="1"/>
</dbReference>
<proteinExistence type="inferred from homology"/>
<protein>
    <submittedName>
        <fullName evidence="14">NADH dehydrogenase subunit G</fullName>
    </submittedName>
</protein>
<evidence type="ECO:0000313" key="14">
    <source>
        <dbReference type="EMBL" id="SIQ05511.1"/>
    </source>
</evidence>
<dbReference type="InterPro" id="IPR054351">
    <property type="entry name" value="NADH_UbQ_OxRdtase_ferredoxin"/>
</dbReference>
<dbReference type="GO" id="GO:0016020">
    <property type="term" value="C:membrane"/>
    <property type="evidence" value="ECO:0007669"/>
    <property type="project" value="InterPro"/>
</dbReference>
<evidence type="ECO:0000256" key="4">
    <source>
        <dbReference type="ARBA" id="ARBA00022714"/>
    </source>
</evidence>
<dbReference type="InterPro" id="IPR000283">
    <property type="entry name" value="NADH_UbQ_OxRdtase_75kDa_su_CS"/>
</dbReference>
<organism evidence="14 15">
    <name type="scientific">Acidiphilium rubrum</name>
    <dbReference type="NCBI Taxonomy" id="526"/>
    <lineage>
        <taxon>Bacteria</taxon>
        <taxon>Pseudomonadati</taxon>
        <taxon>Pseudomonadota</taxon>
        <taxon>Alphaproteobacteria</taxon>
        <taxon>Acetobacterales</taxon>
        <taxon>Acidocellaceae</taxon>
        <taxon>Acidiphilium</taxon>
    </lineage>
</organism>